<dbReference type="PROSITE" id="PS51457">
    <property type="entry name" value="BEN"/>
    <property type="match status" value="1"/>
</dbReference>
<keyword evidence="11" id="KW-0131">Cell cycle</keyword>
<evidence type="ECO:0000256" key="2">
    <source>
        <dbReference type="ARBA" id="ARBA00009735"/>
    </source>
</evidence>
<evidence type="ECO:0000256" key="1">
    <source>
        <dbReference type="ARBA" id="ARBA00004123"/>
    </source>
</evidence>
<evidence type="ECO:0000256" key="11">
    <source>
        <dbReference type="ARBA" id="ARBA00023306"/>
    </source>
</evidence>
<keyword evidence="9" id="KW-0804">Transcription</keyword>
<gene>
    <name evidence="13" type="ORF">R5R35_012413</name>
</gene>
<keyword evidence="8" id="KW-0238">DNA-binding</keyword>
<evidence type="ECO:0000313" key="13">
    <source>
        <dbReference type="EMBL" id="KAK7864638.1"/>
    </source>
</evidence>
<evidence type="ECO:0000256" key="4">
    <source>
        <dbReference type="ARBA" id="ARBA00022491"/>
    </source>
</evidence>
<keyword evidence="4" id="KW-0678">Repressor</keyword>
<evidence type="ECO:0000256" key="8">
    <source>
        <dbReference type="ARBA" id="ARBA00023125"/>
    </source>
</evidence>
<evidence type="ECO:0000256" key="6">
    <source>
        <dbReference type="ARBA" id="ARBA00023015"/>
    </source>
</evidence>
<comment type="similarity">
    <text evidence="2">Belongs to the BANP/SMAR1 family.</text>
</comment>
<keyword evidence="14" id="KW-1185">Reference proteome</keyword>
<dbReference type="Proteomes" id="UP001378592">
    <property type="component" value="Unassembled WGS sequence"/>
</dbReference>
<name>A0AAN9VIV7_9ORTH</name>
<dbReference type="Gene3D" id="1.10.10.2590">
    <property type="entry name" value="BEN domain"/>
    <property type="match status" value="1"/>
</dbReference>
<evidence type="ECO:0000256" key="7">
    <source>
        <dbReference type="ARBA" id="ARBA00023054"/>
    </source>
</evidence>
<dbReference type="GO" id="GO:0042177">
    <property type="term" value="P:negative regulation of protein catabolic process"/>
    <property type="evidence" value="ECO:0007669"/>
    <property type="project" value="TreeGrafter"/>
</dbReference>
<dbReference type="Pfam" id="PF10523">
    <property type="entry name" value="BEN"/>
    <property type="match status" value="1"/>
</dbReference>
<dbReference type="GO" id="GO:0005634">
    <property type="term" value="C:nucleus"/>
    <property type="evidence" value="ECO:0007669"/>
    <property type="project" value="UniProtKB-SubCell"/>
</dbReference>
<evidence type="ECO:0000256" key="9">
    <source>
        <dbReference type="ARBA" id="ARBA00023163"/>
    </source>
</evidence>
<dbReference type="PANTHER" id="PTHR16243:SF2">
    <property type="entry name" value="PROTEIN BANP"/>
    <property type="match status" value="1"/>
</dbReference>
<dbReference type="SMART" id="SM01025">
    <property type="entry name" value="BEN"/>
    <property type="match status" value="1"/>
</dbReference>
<dbReference type="GO" id="GO:0003677">
    <property type="term" value="F:DNA binding"/>
    <property type="evidence" value="ECO:0007669"/>
    <property type="project" value="UniProtKB-KW"/>
</dbReference>
<comment type="subcellular location">
    <subcellularLocation>
        <location evidence="1">Nucleus</location>
    </subcellularLocation>
</comment>
<dbReference type="PANTHER" id="PTHR16243">
    <property type="entry name" value="BTG3-ASSOCIATED NUCLEAR PROTEIN BANP"/>
    <property type="match status" value="1"/>
</dbReference>
<evidence type="ECO:0000256" key="3">
    <source>
        <dbReference type="ARBA" id="ARBA00015794"/>
    </source>
</evidence>
<evidence type="ECO:0000313" key="14">
    <source>
        <dbReference type="Proteomes" id="UP001378592"/>
    </source>
</evidence>
<evidence type="ECO:0000256" key="10">
    <source>
        <dbReference type="ARBA" id="ARBA00023242"/>
    </source>
</evidence>
<reference evidence="13 14" key="1">
    <citation type="submission" date="2024-03" db="EMBL/GenBank/DDBJ databases">
        <title>The genome assembly and annotation of the cricket Gryllus longicercus Weissman &amp; Gray.</title>
        <authorList>
            <person name="Szrajer S."/>
            <person name="Gray D."/>
            <person name="Ylla G."/>
        </authorList>
    </citation>
    <scope>NUCLEOTIDE SEQUENCE [LARGE SCALE GENOMIC DNA]</scope>
    <source>
        <strain evidence="13">DAG 2021-001</strain>
        <tissue evidence="13">Whole body minus gut</tissue>
    </source>
</reference>
<comment type="caution">
    <text evidence="13">The sequence shown here is derived from an EMBL/GenBank/DDBJ whole genome shotgun (WGS) entry which is preliminary data.</text>
</comment>
<feature type="domain" description="BEN" evidence="12">
    <location>
        <begin position="165"/>
        <end position="261"/>
    </location>
</feature>
<sequence>MAHEIVPKRVNMSLFTAIETCCQHVADLKVSMNQSFCTLQRDVGNISSSYQRIEQRMDALEKVVNSMTRCENHRHQCCEEVLKKINSVENLLKTISVGNRSLGSLNNIEESSSDIPASPIVLIRNNKPAQVSASLCLDSTVQVITLNSESDYPDGSWLGDETNPELRVRCPISPPNLLHINTFCQTPEKMAVTLLDYLFSREVLAISNLSGKGKHGKRQLDPLMIYGIRCHLVHKFNITERDWYRIKQNMDSKCRTAWRKKVKGLPLTRFKTENADSSTELQEFVSEDGEAIILTAGPCRMGDAIEQMETQVIHTTQGDIKVLHATPEQLVRIQETRHIQVLSEDLILPVLRDYPQMLVGADDEDGTSEQVLTIGEQNLTIPASGMNIDVNEVDINATEFVEVQDSSMTSQFPLQWRTKVAAKEQMALPLSWPSQR</sequence>
<evidence type="ECO:0000259" key="12">
    <source>
        <dbReference type="PROSITE" id="PS51457"/>
    </source>
</evidence>
<protein>
    <recommendedName>
        <fullName evidence="3">Protein BANP</fullName>
    </recommendedName>
</protein>
<keyword evidence="6" id="KW-0805">Transcription regulation</keyword>
<evidence type="ECO:0000256" key="5">
    <source>
        <dbReference type="ARBA" id="ARBA00022853"/>
    </source>
</evidence>
<keyword evidence="7" id="KW-0175">Coiled coil</keyword>
<organism evidence="13 14">
    <name type="scientific">Gryllus longicercus</name>
    <dbReference type="NCBI Taxonomy" id="2509291"/>
    <lineage>
        <taxon>Eukaryota</taxon>
        <taxon>Metazoa</taxon>
        <taxon>Ecdysozoa</taxon>
        <taxon>Arthropoda</taxon>
        <taxon>Hexapoda</taxon>
        <taxon>Insecta</taxon>
        <taxon>Pterygota</taxon>
        <taxon>Neoptera</taxon>
        <taxon>Polyneoptera</taxon>
        <taxon>Orthoptera</taxon>
        <taxon>Ensifera</taxon>
        <taxon>Gryllidea</taxon>
        <taxon>Grylloidea</taxon>
        <taxon>Gryllidae</taxon>
        <taxon>Gryllinae</taxon>
        <taxon>Gryllus</taxon>
    </lineage>
</organism>
<dbReference type="InterPro" id="IPR042343">
    <property type="entry name" value="BANP"/>
</dbReference>
<accession>A0AAN9VIV7</accession>
<dbReference type="EMBL" id="JAZDUA010000198">
    <property type="protein sequence ID" value="KAK7864638.1"/>
    <property type="molecule type" value="Genomic_DNA"/>
</dbReference>
<dbReference type="FunFam" id="1.10.10.2590:FF:000001">
    <property type="entry name" value="protein BANP isoform X1"/>
    <property type="match status" value="1"/>
</dbReference>
<keyword evidence="5" id="KW-0156">Chromatin regulator</keyword>
<dbReference type="GO" id="GO:0006325">
    <property type="term" value="P:chromatin organization"/>
    <property type="evidence" value="ECO:0007669"/>
    <property type="project" value="UniProtKB-KW"/>
</dbReference>
<dbReference type="AlphaFoldDB" id="A0AAN9VIV7"/>
<dbReference type="GO" id="GO:0034504">
    <property type="term" value="P:protein localization to nucleus"/>
    <property type="evidence" value="ECO:0007669"/>
    <property type="project" value="TreeGrafter"/>
</dbReference>
<keyword evidence="10" id="KW-0539">Nucleus</keyword>
<dbReference type="InterPro" id="IPR018379">
    <property type="entry name" value="BEN_domain"/>
</dbReference>
<proteinExistence type="inferred from homology"/>